<dbReference type="GO" id="GO:0016832">
    <property type="term" value="F:aldehyde-lyase activity"/>
    <property type="evidence" value="ECO:0007669"/>
    <property type="project" value="InterPro"/>
</dbReference>
<keyword evidence="3" id="KW-1185">Reference proteome</keyword>
<feature type="compositionally biased region" description="Polar residues" evidence="1">
    <location>
        <begin position="42"/>
        <end position="70"/>
    </location>
</feature>
<dbReference type="GO" id="GO:0008270">
    <property type="term" value="F:zinc ion binding"/>
    <property type="evidence" value="ECO:0007669"/>
    <property type="project" value="InterPro"/>
</dbReference>
<reference evidence="2" key="1">
    <citation type="submission" date="2020-06" db="EMBL/GenBank/DDBJ databases">
        <title>WGS assembly of Ceratodon purpureus strain R40.</title>
        <authorList>
            <person name="Carey S.B."/>
            <person name="Jenkins J."/>
            <person name="Shu S."/>
            <person name="Lovell J.T."/>
            <person name="Sreedasyam A."/>
            <person name="Maumus F."/>
            <person name="Tiley G.P."/>
            <person name="Fernandez-Pozo N."/>
            <person name="Barry K."/>
            <person name="Chen C."/>
            <person name="Wang M."/>
            <person name="Lipzen A."/>
            <person name="Daum C."/>
            <person name="Saski C.A."/>
            <person name="Payton A.C."/>
            <person name="Mcbreen J.C."/>
            <person name="Conrad R.E."/>
            <person name="Kollar L.M."/>
            <person name="Olsson S."/>
            <person name="Huttunen S."/>
            <person name="Landis J.B."/>
            <person name="Wickett N.J."/>
            <person name="Johnson M.G."/>
            <person name="Rensing S.A."/>
            <person name="Grimwood J."/>
            <person name="Schmutz J."/>
            <person name="Mcdaniel S.F."/>
        </authorList>
    </citation>
    <scope>NUCLEOTIDE SEQUENCE</scope>
    <source>
        <strain evidence="2">R40</strain>
    </source>
</reference>
<evidence type="ECO:0000313" key="3">
    <source>
        <dbReference type="Proteomes" id="UP000822688"/>
    </source>
</evidence>
<name>A0A8T0INP5_CERPU</name>
<proteinExistence type="predicted"/>
<dbReference type="EMBL" id="CM026423">
    <property type="protein sequence ID" value="KAG0584635.1"/>
    <property type="molecule type" value="Genomic_DNA"/>
</dbReference>
<dbReference type="PROSITE" id="PS00806">
    <property type="entry name" value="ALDOLASE_CLASS_II_2"/>
    <property type="match status" value="1"/>
</dbReference>
<dbReference type="GO" id="GO:0005975">
    <property type="term" value="P:carbohydrate metabolic process"/>
    <property type="evidence" value="ECO:0007669"/>
    <property type="project" value="InterPro"/>
</dbReference>
<dbReference type="Proteomes" id="UP000822688">
    <property type="component" value="Chromosome 3"/>
</dbReference>
<evidence type="ECO:0000256" key="1">
    <source>
        <dbReference type="SAM" id="MobiDB-lite"/>
    </source>
</evidence>
<comment type="caution">
    <text evidence="2">The sequence shown here is derived from an EMBL/GenBank/DDBJ whole genome shotgun (WGS) entry which is preliminary data.</text>
</comment>
<accession>A0A8T0INP5</accession>
<dbReference type="InterPro" id="IPR000771">
    <property type="entry name" value="FBA_II"/>
</dbReference>
<gene>
    <name evidence="2" type="ORF">KC19_3G224500</name>
</gene>
<evidence type="ECO:0000313" key="2">
    <source>
        <dbReference type="EMBL" id="KAG0584635.1"/>
    </source>
</evidence>
<feature type="region of interest" description="Disordered" evidence="1">
    <location>
        <begin position="42"/>
        <end position="119"/>
    </location>
</feature>
<sequence length="159" mass="17051">MTPAKEAPDDFPRPVLSLVEVAAIKMPSTLLVNTTSWTSYQQNAVPNSTPARNADQGNLKSQPRSPNQGVPTEELQPRSPNQGVPTEELQPRSPNRGSLEEEGAEPTEATSWCQADLAREMQVEVEMEMGEKGGDEIGDMGLQVRGGGGAAEPGNRVEI</sequence>
<organism evidence="2 3">
    <name type="scientific">Ceratodon purpureus</name>
    <name type="common">Fire moss</name>
    <name type="synonym">Dicranum purpureum</name>
    <dbReference type="NCBI Taxonomy" id="3225"/>
    <lineage>
        <taxon>Eukaryota</taxon>
        <taxon>Viridiplantae</taxon>
        <taxon>Streptophyta</taxon>
        <taxon>Embryophyta</taxon>
        <taxon>Bryophyta</taxon>
        <taxon>Bryophytina</taxon>
        <taxon>Bryopsida</taxon>
        <taxon>Dicranidae</taxon>
        <taxon>Pseudoditrichales</taxon>
        <taxon>Ditrichaceae</taxon>
        <taxon>Ceratodon</taxon>
    </lineage>
</organism>
<protein>
    <submittedName>
        <fullName evidence="2">Uncharacterized protein</fullName>
    </submittedName>
</protein>
<feature type="region of interest" description="Disordered" evidence="1">
    <location>
        <begin position="132"/>
        <end position="159"/>
    </location>
</feature>
<dbReference type="AlphaFoldDB" id="A0A8T0INP5"/>